<evidence type="ECO:0000256" key="1">
    <source>
        <dbReference type="SAM" id="Coils"/>
    </source>
</evidence>
<name>A0A813P8J6_9BILA</name>
<protein>
    <recommendedName>
        <fullName evidence="5">B box-type domain-containing protein</fullName>
    </recommendedName>
</protein>
<dbReference type="EMBL" id="CAJNOG010000011">
    <property type="protein sequence ID" value="CAF0746919.1"/>
    <property type="molecule type" value="Genomic_DNA"/>
</dbReference>
<evidence type="ECO:0008006" key="5">
    <source>
        <dbReference type="Google" id="ProtNLM"/>
    </source>
</evidence>
<reference evidence="2" key="1">
    <citation type="submission" date="2021-02" db="EMBL/GenBank/DDBJ databases">
        <authorList>
            <person name="Nowell W R."/>
        </authorList>
    </citation>
    <scope>NUCLEOTIDE SEQUENCE</scope>
</reference>
<gene>
    <name evidence="2" type="ORF">JYZ213_LOCUS2240</name>
    <name evidence="3" type="ORF">OXD698_LOCUS33420</name>
</gene>
<dbReference type="Proteomes" id="UP000663845">
    <property type="component" value="Unassembled WGS sequence"/>
</dbReference>
<dbReference type="EMBL" id="CAJOAZ010004577">
    <property type="protein sequence ID" value="CAF4065864.1"/>
    <property type="molecule type" value="Genomic_DNA"/>
</dbReference>
<keyword evidence="1" id="KW-0175">Coiled coil</keyword>
<dbReference type="Proteomes" id="UP000663844">
    <property type="component" value="Unassembled WGS sequence"/>
</dbReference>
<feature type="coiled-coil region" evidence="1">
    <location>
        <begin position="104"/>
        <end position="152"/>
    </location>
</feature>
<organism evidence="2 4">
    <name type="scientific">Adineta steineri</name>
    <dbReference type="NCBI Taxonomy" id="433720"/>
    <lineage>
        <taxon>Eukaryota</taxon>
        <taxon>Metazoa</taxon>
        <taxon>Spiralia</taxon>
        <taxon>Gnathifera</taxon>
        <taxon>Rotifera</taxon>
        <taxon>Eurotatoria</taxon>
        <taxon>Bdelloidea</taxon>
        <taxon>Adinetida</taxon>
        <taxon>Adinetidae</taxon>
        <taxon>Adineta</taxon>
    </lineage>
</organism>
<accession>A0A813P8J6</accession>
<sequence length="190" mass="22155">MPKQKTLCSVCHKEAGICNCAGCKAFFCTKDFADHRQWLSGEFEKVIEIRNHLQEIVSDRKIVADFRAVLYTHIDQWKTGALDKIQYTAEKTRGQTAKILDEKMQDVDDGLNRVTEELREMQEMNNYVEDDLAQLKDHINKLKEKFKQLTGSSEIRICKENSEQLDWNLLIYVDNQCPRDQKVTIQNARV</sequence>
<dbReference type="AlphaFoldDB" id="A0A813P8J6"/>
<proteinExistence type="predicted"/>
<evidence type="ECO:0000313" key="2">
    <source>
        <dbReference type="EMBL" id="CAF0746919.1"/>
    </source>
</evidence>
<evidence type="ECO:0000313" key="3">
    <source>
        <dbReference type="EMBL" id="CAF4065864.1"/>
    </source>
</evidence>
<comment type="caution">
    <text evidence="2">The sequence shown here is derived from an EMBL/GenBank/DDBJ whole genome shotgun (WGS) entry which is preliminary data.</text>
</comment>
<evidence type="ECO:0000313" key="4">
    <source>
        <dbReference type="Proteomes" id="UP000663845"/>
    </source>
</evidence>